<evidence type="ECO:0000256" key="2">
    <source>
        <dbReference type="ARBA" id="ARBA00010992"/>
    </source>
</evidence>
<feature type="transmembrane region" description="Helical" evidence="10">
    <location>
        <begin position="303"/>
        <end position="322"/>
    </location>
</feature>
<dbReference type="PRINTS" id="PR00171">
    <property type="entry name" value="SUGRTRNSPORT"/>
</dbReference>
<keyword evidence="6 10" id="KW-0472">Membrane</keyword>
<organism evidence="12 13">
    <name type="scientific">Vanrija albida</name>
    <dbReference type="NCBI Taxonomy" id="181172"/>
    <lineage>
        <taxon>Eukaryota</taxon>
        <taxon>Fungi</taxon>
        <taxon>Dikarya</taxon>
        <taxon>Basidiomycota</taxon>
        <taxon>Agaricomycotina</taxon>
        <taxon>Tremellomycetes</taxon>
        <taxon>Trichosporonales</taxon>
        <taxon>Trichosporonaceae</taxon>
        <taxon>Vanrija</taxon>
    </lineage>
</organism>
<dbReference type="PROSITE" id="PS50850">
    <property type="entry name" value="MFS"/>
    <property type="match status" value="1"/>
</dbReference>
<evidence type="ECO:0000256" key="7">
    <source>
        <dbReference type="ARBA" id="ARBA00049119"/>
    </source>
</evidence>
<evidence type="ECO:0000313" key="13">
    <source>
        <dbReference type="Proteomes" id="UP001565368"/>
    </source>
</evidence>
<proteinExistence type="inferred from homology"/>
<dbReference type="PANTHER" id="PTHR48022:SF28">
    <property type="entry name" value="MAJOR FACILITATOR SUPERFAMILY (MFS) PROFILE DOMAIN-CONTAINING PROTEIN-RELATED"/>
    <property type="match status" value="1"/>
</dbReference>
<dbReference type="RefSeq" id="XP_069204785.1">
    <property type="nucleotide sequence ID" value="XM_069356848.1"/>
</dbReference>
<feature type="transmembrane region" description="Helical" evidence="10">
    <location>
        <begin position="365"/>
        <end position="387"/>
    </location>
</feature>
<comment type="catalytic activity">
    <reaction evidence="7">
        <text>myo-inositol(out) + H(+)(out) = myo-inositol(in) + H(+)(in)</text>
        <dbReference type="Rhea" id="RHEA:60364"/>
        <dbReference type="ChEBI" id="CHEBI:15378"/>
        <dbReference type="ChEBI" id="CHEBI:17268"/>
    </reaction>
</comment>
<dbReference type="InterPro" id="IPR005828">
    <property type="entry name" value="MFS_sugar_transport-like"/>
</dbReference>
<dbReference type="InterPro" id="IPR036259">
    <property type="entry name" value="MFS_trans_sf"/>
</dbReference>
<dbReference type="Proteomes" id="UP001565368">
    <property type="component" value="Unassembled WGS sequence"/>
</dbReference>
<gene>
    <name evidence="12" type="ORF">Q8F55_008451</name>
</gene>
<comment type="similarity">
    <text evidence="2 8">Belongs to the major facilitator superfamily. Sugar transporter (TC 2.A.1.1) family.</text>
</comment>
<comment type="subcellular location">
    <subcellularLocation>
        <location evidence="1">Membrane</location>
        <topology evidence="1">Multi-pass membrane protein</topology>
    </subcellularLocation>
</comment>
<feature type="transmembrane region" description="Helical" evidence="10">
    <location>
        <begin position="331"/>
        <end position="353"/>
    </location>
</feature>
<feature type="domain" description="Major facilitator superfamily (MFS) profile" evidence="11">
    <location>
        <begin position="11"/>
        <end position="453"/>
    </location>
</feature>
<feature type="transmembrane region" description="Helical" evidence="10">
    <location>
        <begin position="114"/>
        <end position="131"/>
    </location>
</feature>
<evidence type="ECO:0000259" key="11">
    <source>
        <dbReference type="PROSITE" id="PS50850"/>
    </source>
</evidence>
<feature type="transmembrane region" description="Helical" evidence="10">
    <location>
        <begin position="143"/>
        <end position="162"/>
    </location>
</feature>
<dbReference type="EMBL" id="JBBXJM010000007">
    <property type="protein sequence ID" value="KAL1404841.1"/>
    <property type="molecule type" value="Genomic_DNA"/>
</dbReference>
<feature type="transmembrane region" description="Helical" evidence="10">
    <location>
        <begin position="7"/>
        <end position="24"/>
    </location>
</feature>
<evidence type="ECO:0000256" key="1">
    <source>
        <dbReference type="ARBA" id="ARBA00004141"/>
    </source>
</evidence>
<keyword evidence="4 10" id="KW-0812">Transmembrane</keyword>
<evidence type="ECO:0000256" key="6">
    <source>
        <dbReference type="ARBA" id="ARBA00023136"/>
    </source>
</evidence>
<evidence type="ECO:0000256" key="5">
    <source>
        <dbReference type="ARBA" id="ARBA00022989"/>
    </source>
</evidence>
<dbReference type="Gene3D" id="1.20.1250.20">
    <property type="entry name" value="MFS general substrate transporter like domains"/>
    <property type="match status" value="1"/>
</dbReference>
<evidence type="ECO:0000256" key="10">
    <source>
        <dbReference type="SAM" id="Phobius"/>
    </source>
</evidence>
<dbReference type="InterPro" id="IPR050360">
    <property type="entry name" value="MFS_Sugar_Transporters"/>
</dbReference>
<feature type="region of interest" description="Disordered" evidence="9">
    <location>
        <begin position="469"/>
        <end position="506"/>
    </location>
</feature>
<feature type="transmembrane region" description="Helical" evidence="10">
    <location>
        <begin position="55"/>
        <end position="77"/>
    </location>
</feature>
<sequence>MLKGRPLLYTMTALNALSFLLFGYDQGVIGGVDNSRGFLSTFGLDLSKAGDNTRLGTIVSMYNIGAFVGSVLCSLVGERIGRRYSLLVGTVIMLIGTAWQAASSSAGVMIGARIWSGIGIGFIASTAPVLQAEISPAKQRGRFICVQLTVLNLGIMVAYWAGYGASKNTAQHTWRIPVACQACFQVPILVLIFIVPESPRWLASHGRVDDALKVVARLKGLALDSPEVKAMHDEIVATVEYDRQQGGGGWKDLLRNDKIKSRRRFLIACSIQFFQQLGGQNALTYYSTTIMGAAGLSPDMTSLISGVLFTWFFVASFIPWFLIDRVGRRKLLLSCIFGMVVMFACEAGVVSLVEKNGNKAAGSAAIAFLFIYMGLFTIGFQAVVWAYPSEILPLALRQKGSAISTACNWIFNYMVVQITPIGIKNIRYKFYIVFAVINACFLPPIYFFYPETAGLSLESVDKLFTSGNGHGRGRLVDEPSDEARPELKQTDSDVKGEEVTKEHASV</sequence>
<feature type="transmembrane region" description="Helical" evidence="10">
    <location>
        <begin position="430"/>
        <end position="449"/>
    </location>
</feature>
<dbReference type="GeneID" id="95989494"/>
<feature type="compositionally biased region" description="Basic and acidic residues" evidence="9">
    <location>
        <begin position="474"/>
        <end position="506"/>
    </location>
</feature>
<keyword evidence="5 10" id="KW-1133">Transmembrane helix</keyword>
<evidence type="ECO:0000256" key="8">
    <source>
        <dbReference type="RuleBase" id="RU003346"/>
    </source>
</evidence>
<dbReference type="SUPFAM" id="SSF103473">
    <property type="entry name" value="MFS general substrate transporter"/>
    <property type="match status" value="1"/>
</dbReference>
<evidence type="ECO:0000256" key="9">
    <source>
        <dbReference type="SAM" id="MobiDB-lite"/>
    </source>
</evidence>
<keyword evidence="13" id="KW-1185">Reference proteome</keyword>
<feature type="transmembrane region" description="Helical" evidence="10">
    <location>
        <begin position="265"/>
        <end position="283"/>
    </location>
</feature>
<accession>A0ABR3PQV5</accession>
<feature type="transmembrane region" description="Helical" evidence="10">
    <location>
        <begin position="174"/>
        <end position="195"/>
    </location>
</feature>
<evidence type="ECO:0000256" key="3">
    <source>
        <dbReference type="ARBA" id="ARBA00022448"/>
    </source>
</evidence>
<evidence type="ECO:0000256" key="4">
    <source>
        <dbReference type="ARBA" id="ARBA00022692"/>
    </source>
</evidence>
<feature type="transmembrane region" description="Helical" evidence="10">
    <location>
        <begin position="84"/>
        <end position="102"/>
    </location>
</feature>
<dbReference type="InterPro" id="IPR020846">
    <property type="entry name" value="MFS_dom"/>
</dbReference>
<dbReference type="Pfam" id="PF00083">
    <property type="entry name" value="Sugar_tr"/>
    <property type="match status" value="1"/>
</dbReference>
<protein>
    <recommendedName>
        <fullName evidence="11">Major facilitator superfamily (MFS) profile domain-containing protein</fullName>
    </recommendedName>
</protein>
<keyword evidence="3 8" id="KW-0813">Transport</keyword>
<reference evidence="12 13" key="1">
    <citation type="submission" date="2023-08" db="EMBL/GenBank/DDBJ databases">
        <title>Annotated Genome Sequence of Vanrija albida AlHP1.</title>
        <authorList>
            <person name="Herzog R."/>
        </authorList>
    </citation>
    <scope>NUCLEOTIDE SEQUENCE [LARGE SCALE GENOMIC DNA]</scope>
    <source>
        <strain evidence="12 13">AlHP1</strain>
    </source>
</reference>
<evidence type="ECO:0000313" key="12">
    <source>
        <dbReference type="EMBL" id="KAL1404841.1"/>
    </source>
</evidence>
<dbReference type="NCBIfam" id="TIGR00879">
    <property type="entry name" value="SP"/>
    <property type="match status" value="1"/>
</dbReference>
<dbReference type="PANTHER" id="PTHR48022">
    <property type="entry name" value="PLASTIDIC GLUCOSE TRANSPORTER 4"/>
    <property type="match status" value="1"/>
</dbReference>
<name>A0ABR3PQV5_9TREE</name>
<dbReference type="InterPro" id="IPR003663">
    <property type="entry name" value="Sugar/inositol_transpt"/>
</dbReference>
<comment type="caution">
    <text evidence="12">The sequence shown here is derived from an EMBL/GenBank/DDBJ whole genome shotgun (WGS) entry which is preliminary data.</text>
</comment>